<dbReference type="InterPro" id="IPR017897">
    <property type="entry name" value="Thrombospondin_3_rpt"/>
</dbReference>
<dbReference type="PANTHER" id="PTHR10199">
    <property type="entry name" value="THROMBOSPONDIN"/>
    <property type="match status" value="1"/>
</dbReference>
<dbReference type="CDD" id="cd00053">
    <property type="entry name" value="EGF"/>
    <property type="match status" value="1"/>
</dbReference>
<dbReference type="Gene3D" id="2.60.120.200">
    <property type="match status" value="2"/>
</dbReference>
<proteinExistence type="inferred from homology"/>
<dbReference type="Gene3D" id="2.10.25.10">
    <property type="entry name" value="Laminin"/>
    <property type="match status" value="4"/>
</dbReference>
<evidence type="ECO:0000313" key="15">
    <source>
        <dbReference type="Proteomes" id="UP000887568"/>
    </source>
</evidence>
<comment type="caution">
    <text evidence="9">Lacks conserved residue(s) required for the propagation of feature annotation.</text>
</comment>
<dbReference type="GO" id="GO:0005576">
    <property type="term" value="C:extracellular region"/>
    <property type="evidence" value="ECO:0007669"/>
    <property type="project" value="InterPro"/>
</dbReference>
<dbReference type="FunFam" id="4.10.1080.10:FF:000001">
    <property type="entry name" value="Thrombospondin 3"/>
    <property type="match status" value="1"/>
</dbReference>
<keyword evidence="6" id="KW-0130">Cell adhesion</keyword>
<feature type="compositionally biased region" description="Acidic residues" evidence="11">
    <location>
        <begin position="656"/>
        <end position="681"/>
    </location>
</feature>
<dbReference type="SUPFAM" id="SSF49899">
    <property type="entry name" value="Concanavalin A-like lectins/glucanases"/>
    <property type="match status" value="2"/>
</dbReference>
<dbReference type="PROSITE" id="PS50026">
    <property type="entry name" value="EGF_3"/>
    <property type="match status" value="1"/>
</dbReference>
<dbReference type="FunFam" id="4.10.1080.10:FF:000004">
    <property type="entry name" value="Cartilage oligomeric matrix protein"/>
    <property type="match status" value="1"/>
</dbReference>
<dbReference type="Pfam" id="PF02412">
    <property type="entry name" value="TSP_3"/>
    <property type="match status" value="5"/>
</dbReference>
<dbReference type="GO" id="GO:0007155">
    <property type="term" value="P:cell adhesion"/>
    <property type="evidence" value="ECO:0007669"/>
    <property type="project" value="UniProtKB-KW"/>
</dbReference>
<evidence type="ECO:0000256" key="1">
    <source>
        <dbReference type="ARBA" id="ARBA00009456"/>
    </source>
</evidence>
<keyword evidence="8" id="KW-0325">Glycoprotein</keyword>
<dbReference type="InterPro" id="IPR008859">
    <property type="entry name" value="Thrombospondin_C"/>
</dbReference>
<dbReference type="Gene3D" id="4.10.1080.10">
    <property type="entry name" value="TSP type-3 repeat"/>
    <property type="match status" value="2"/>
</dbReference>
<dbReference type="SMART" id="SM00210">
    <property type="entry name" value="TSPN"/>
    <property type="match status" value="1"/>
</dbReference>
<evidence type="ECO:0000256" key="9">
    <source>
        <dbReference type="PROSITE-ProRule" id="PRU00076"/>
    </source>
</evidence>
<dbReference type="InterPro" id="IPR018097">
    <property type="entry name" value="EGF_Ca-bd_CS"/>
</dbReference>
<dbReference type="InterPro" id="IPR003367">
    <property type="entry name" value="Thrombospondin_3-like_rpt"/>
</dbReference>
<dbReference type="InterPro" id="IPR026823">
    <property type="entry name" value="cEGF"/>
</dbReference>
<feature type="domain" description="EGF-like" evidence="12">
    <location>
        <begin position="362"/>
        <end position="400"/>
    </location>
</feature>
<dbReference type="InterPro" id="IPR001881">
    <property type="entry name" value="EGF-like_Ca-bd_dom"/>
</dbReference>
<dbReference type="PROSITE" id="PS51234">
    <property type="entry name" value="TSP3"/>
    <property type="match status" value="3"/>
</dbReference>
<dbReference type="EnsemblMetazoa" id="XM_038221300.1">
    <property type="protein sequence ID" value="XP_038077228.1"/>
    <property type="gene ID" value="LOC119745079"/>
</dbReference>
<feature type="region of interest" description="Disordered" evidence="11">
    <location>
        <begin position="656"/>
        <end position="716"/>
    </location>
</feature>
<keyword evidence="4" id="KW-0677">Repeat</keyword>
<keyword evidence="15" id="KW-1185">Reference proteome</keyword>
<organism evidence="14 15">
    <name type="scientific">Patiria miniata</name>
    <name type="common">Bat star</name>
    <name type="synonym">Asterina miniata</name>
    <dbReference type="NCBI Taxonomy" id="46514"/>
    <lineage>
        <taxon>Eukaryota</taxon>
        <taxon>Metazoa</taxon>
        <taxon>Echinodermata</taxon>
        <taxon>Eleutherozoa</taxon>
        <taxon>Asterozoa</taxon>
        <taxon>Asteroidea</taxon>
        <taxon>Valvatacea</taxon>
        <taxon>Valvatida</taxon>
        <taxon>Asterinidae</taxon>
        <taxon>Patiria</taxon>
    </lineage>
</organism>
<reference evidence="14" key="1">
    <citation type="submission" date="2022-11" db="UniProtKB">
        <authorList>
            <consortium name="EnsemblMetazoa"/>
        </authorList>
    </citation>
    <scope>IDENTIFICATION</scope>
</reference>
<keyword evidence="5 10" id="KW-0106">Calcium</keyword>
<name>A0A914BLR2_PATMI</name>
<evidence type="ECO:0000256" key="10">
    <source>
        <dbReference type="PROSITE-ProRule" id="PRU00634"/>
    </source>
</evidence>
<evidence type="ECO:0000259" key="12">
    <source>
        <dbReference type="PROSITE" id="PS50026"/>
    </source>
</evidence>
<accession>A0A914BLR2</accession>
<feature type="repeat" description="TSP type-3" evidence="10">
    <location>
        <begin position="692"/>
        <end position="727"/>
    </location>
</feature>
<keyword evidence="7" id="KW-1015">Disulfide bond</keyword>
<dbReference type="SMART" id="SM00181">
    <property type="entry name" value="EGF"/>
    <property type="match status" value="4"/>
</dbReference>
<evidence type="ECO:0000256" key="2">
    <source>
        <dbReference type="ARBA" id="ARBA00022536"/>
    </source>
</evidence>
<dbReference type="CDD" id="cd00054">
    <property type="entry name" value="EGF_CA"/>
    <property type="match status" value="2"/>
</dbReference>
<dbReference type="Pfam" id="PF05735">
    <property type="entry name" value="TSP_C"/>
    <property type="match status" value="1"/>
</dbReference>
<dbReference type="PANTHER" id="PTHR10199:SF100">
    <property type="entry name" value="THROMBOSPONDIN, ISOFORM A"/>
    <property type="match status" value="1"/>
</dbReference>
<comment type="similarity">
    <text evidence="1">Belongs to the thrombospondin family.</text>
</comment>
<dbReference type="Proteomes" id="UP000887568">
    <property type="component" value="Unplaced"/>
</dbReference>
<dbReference type="AlphaFoldDB" id="A0A914BLR2"/>
<keyword evidence="2 9" id="KW-0245">EGF-like domain</keyword>
<evidence type="ECO:0000256" key="11">
    <source>
        <dbReference type="SAM" id="MobiDB-lite"/>
    </source>
</evidence>
<dbReference type="OMA" id="ECQNGAC"/>
<dbReference type="SMART" id="SM00179">
    <property type="entry name" value="EGF_CA"/>
    <property type="match status" value="3"/>
</dbReference>
<keyword evidence="3" id="KW-0732">Signal</keyword>
<dbReference type="PROSITE" id="PS01187">
    <property type="entry name" value="EGF_CA"/>
    <property type="match status" value="2"/>
</dbReference>
<dbReference type="PROSITE" id="PS01186">
    <property type="entry name" value="EGF_2"/>
    <property type="match status" value="1"/>
</dbReference>
<dbReference type="FunFam" id="2.10.25.10:FF:000025">
    <property type="entry name" value="Thrombospondin 3"/>
    <property type="match status" value="1"/>
</dbReference>
<evidence type="ECO:0000313" key="14">
    <source>
        <dbReference type="EnsemblMetazoa" id="XP_038077228.1"/>
    </source>
</evidence>
<dbReference type="RefSeq" id="XP_038077228.1">
    <property type="nucleotide sequence ID" value="XM_038221300.1"/>
</dbReference>
<dbReference type="FunFam" id="2.10.25.10:FF:000027">
    <property type="entry name" value="Thrombospondin 3"/>
    <property type="match status" value="1"/>
</dbReference>
<dbReference type="InterPro" id="IPR013320">
    <property type="entry name" value="ConA-like_dom_sf"/>
</dbReference>
<evidence type="ECO:0000256" key="8">
    <source>
        <dbReference type="ARBA" id="ARBA00023180"/>
    </source>
</evidence>
<evidence type="ECO:0000256" key="3">
    <source>
        <dbReference type="ARBA" id="ARBA00022729"/>
    </source>
</evidence>
<dbReference type="Pfam" id="PF07645">
    <property type="entry name" value="EGF_CA"/>
    <property type="match status" value="1"/>
</dbReference>
<feature type="compositionally biased region" description="Acidic residues" evidence="11">
    <location>
        <begin position="694"/>
        <end position="709"/>
    </location>
</feature>
<dbReference type="OrthoDB" id="14563at2759"/>
<evidence type="ECO:0000259" key="13">
    <source>
        <dbReference type="PROSITE" id="PS51236"/>
    </source>
</evidence>
<feature type="repeat" description="TSP type-3" evidence="10">
    <location>
        <begin position="595"/>
        <end position="630"/>
    </location>
</feature>
<evidence type="ECO:0000256" key="5">
    <source>
        <dbReference type="ARBA" id="ARBA00022837"/>
    </source>
</evidence>
<dbReference type="InterPro" id="IPR000742">
    <property type="entry name" value="EGF"/>
</dbReference>
<evidence type="ECO:0000256" key="4">
    <source>
        <dbReference type="ARBA" id="ARBA00022737"/>
    </source>
</evidence>
<dbReference type="Pfam" id="PF12662">
    <property type="entry name" value="cEGF"/>
    <property type="match status" value="1"/>
</dbReference>
<dbReference type="GeneID" id="119745079"/>
<dbReference type="InterPro" id="IPR028974">
    <property type="entry name" value="TSP_type-3_rpt"/>
</dbReference>
<feature type="repeat" description="TSP type-3" evidence="10">
    <location>
        <begin position="535"/>
        <end position="570"/>
    </location>
</feature>
<evidence type="ECO:0000256" key="7">
    <source>
        <dbReference type="ARBA" id="ARBA00023157"/>
    </source>
</evidence>
<dbReference type="PROSITE" id="PS51236">
    <property type="entry name" value="TSP_CTER"/>
    <property type="match status" value="1"/>
</dbReference>
<evidence type="ECO:0000256" key="6">
    <source>
        <dbReference type="ARBA" id="ARBA00022889"/>
    </source>
</evidence>
<protein>
    <submittedName>
        <fullName evidence="14">Uncharacterized protein</fullName>
    </submittedName>
</protein>
<dbReference type="SUPFAM" id="SSF103647">
    <property type="entry name" value="TSP type-3 repeat"/>
    <property type="match status" value="3"/>
</dbReference>
<dbReference type="InterPro" id="IPR049883">
    <property type="entry name" value="NOTCH1_EGF-like"/>
</dbReference>
<dbReference type="InterPro" id="IPR048287">
    <property type="entry name" value="TSPN-like_N"/>
</dbReference>
<sequence length="997" mass="109483">MKSRFAVRHSKDGAFVEMGLDSAVDLSLQPSVNPVSELNLLDLFPIKTTGVPGVAVVQEDGSSLFGETYEFDGRLRYSALIADEVHLKTLAQELRHRDDVFFVARVKLTAGVQSVLTGVYSVNSVLPCIEILFDGTSEAGGKVTFSYMASDESHTMEFPGVKIMDGNWHTFILHLGKLQESNNEVALYVNCDPIGKPQVITSRLGRTFNKKALNLAQMRVGQSGLITSPKPLMGKVQGLKILFGGSLEEALGSMGCQPLDERERDGVASGTLVLMDSLSSLVDAIYILQNELSEQTKEIARLRGIMQNCAMCRNDDIGPPQKIESCGTGPCFPTVRCTDTPTGYTCGSCPNGFQGNGTHCTDINECVLASPCSPVAQCVNLVPGFRCTPCPTGFTGVGVEGVGLEAARRTRQFCRDINECNINNGQCVANSRCINTRGSYFCGECLNGFRGNQTVGCARKRLCPDGTTFSCHDRAECKIQRNGQKYCECDVGWAGNGYICGLDTDLDGYPDVKQPCMDKHCMKDNCVRIPNSGQEDVDGDSVGDICDPDADGDGVLNTPDNCPLVGNPKQEEETDMDKIGTQCDNCPRVFNPKQIDTDRDGTGDACDDDIDNDGIPNAADNCVFKQNPYQWDTDDDGWGDECDNCRYIFNPSQSDKDDDLLGDECDTNIDTDNDGIQDNEDNCPYVANNPQLDSDQDGLGDECDDDDDNDRVPDDTDNCRLVFNPDQADSNGDGFGDECDDDFDIDGVPDNEDSCPEDAAIQRTDFRSFQTIVLDPEGDSQVDPKWVVFDEGKQIMQTINSDPGLAVSYQAFDGVDFEGTFFVNTNTDDDYAGFVFGYQDSASFYTLMWKQGLQTYWEATPFRAVAEPGFQLKVVKSETGPGEMMRNALWHTGNTTNQVKLLWQDPLKDGWKDNQAYRWFVQHRPAIGLIRVQLYEGDLMVADSGYLIDTTLRGGRLGLFCFSQESIIWARLSYKCNKEIPAEFRGRGFNAQGVNSG</sequence>
<feature type="domain" description="TSP C-terminal" evidence="13">
    <location>
        <begin position="767"/>
        <end position="981"/>
    </location>
</feature>
<dbReference type="GO" id="GO:0005509">
    <property type="term" value="F:calcium ion binding"/>
    <property type="evidence" value="ECO:0007669"/>
    <property type="project" value="UniProtKB-UniRule"/>
</dbReference>
<dbReference type="FunFam" id="2.10.25.10:FF:000170">
    <property type="entry name" value="thrombospondin-3 isoform X1"/>
    <property type="match status" value="1"/>
</dbReference>
<dbReference type="FunFam" id="2.60.120.200:FF:000002">
    <property type="entry name" value="Thrombospondin 3"/>
    <property type="match status" value="1"/>
</dbReference>
<dbReference type="SUPFAM" id="SSF57196">
    <property type="entry name" value="EGF/Laminin"/>
    <property type="match status" value="1"/>
</dbReference>